<feature type="domain" description="Plastocyanin-like" evidence="6">
    <location>
        <begin position="479"/>
        <end position="597"/>
    </location>
</feature>
<dbReference type="PANTHER" id="PTHR11709">
    <property type="entry name" value="MULTI-COPPER OXIDASE"/>
    <property type="match status" value="1"/>
</dbReference>
<dbReference type="CDD" id="cd13896">
    <property type="entry name" value="CuRO_3_CopA"/>
    <property type="match status" value="1"/>
</dbReference>
<dbReference type="PROSITE" id="PS51318">
    <property type="entry name" value="TAT"/>
    <property type="match status" value="1"/>
</dbReference>
<dbReference type="PROSITE" id="PS00079">
    <property type="entry name" value="MULTICOPPER_OXIDASE1"/>
    <property type="match status" value="1"/>
</dbReference>
<keyword evidence="2" id="KW-0560">Oxidoreductase</keyword>
<dbReference type="SUPFAM" id="SSF49503">
    <property type="entry name" value="Cupredoxins"/>
    <property type="match status" value="3"/>
</dbReference>
<dbReference type="EMBL" id="NSKD01000003">
    <property type="protein sequence ID" value="PAU80341.1"/>
    <property type="molecule type" value="Genomic_DNA"/>
</dbReference>
<dbReference type="InterPro" id="IPR034282">
    <property type="entry name" value="CuRO_2_CopA"/>
</dbReference>
<proteinExistence type="predicted"/>
<dbReference type="PANTHER" id="PTHR11709:SF394">
    <property type="entry name" value="FI03373P-RELATED"/>
    <property type="match status" value="1"/>
</dbReference>
<dbReference type="NCBIfam" id="TIGR01480">
    <property type="entry name" value="copper_res_A"/>
    <property type="match status" value="1"/>
</dbReference>
<dbReference type="InterPro" id="IPR006311">
    <property type="entry name" value="TAT_signal"/>
</dbReference>
<comment type="caution">
    <text evidence="8">The sequence shown here is derived from an EMBL/GenBank/DDBJ whole genome shotgun (WGS) entry which is preliminary data.</text>
</comment>
<dbReference type="GO" id="GO:0016491">
    <property type="term" value="F:oxidoreductase activity"/>
    <property type="evidence" value="ECO:0007669"/>
    <property type="project" value="UniProtKB-KW"/>
</dbReference>
<keyword evidence="3" id="KW-0186">Copper</keyword>
<evidence type="ECO:0000259" key="5">
    <source>
        <dbReference type="Pfam" id="PF00394"/>
    </source>
</evidence>
<dbReference type="Gene3D" id="2.60.40.420">
    <property type="entry name" value="Cupredoxins - blue copper proteins"/>
    <property type="match status" value="3"/>
</dbReference>
<dbReference type="InterPro" id="IPR011707">
    <property type="entry name" value="Cu-oxidase-like_N"/>
</dbReference>
<dbReference type="InterPro" id="IPR002355">
    <property type="entry name" value="Cu_oxidase_Cu_BS"/>
</dbReference>
<keyword evidence="4" id="KW-1133">Transmembrane helix</keyword>
<dbReference type="GO" id="GO:0005507">
    <property type="term" value="F:copper ion binding"/>
    <property type="evidence" value="ECO:0007669"/>
    <property type="project" value="InterPro"/>
</dbReference>
<dbReference type="PROSITE" id="PS00080">
    <property type="entry name" value="MULTICOPPER_OXIDASE2"/>
    <property type="match status" value="1"/>
</dbReference>
<dbReference type="Pfam" id="PF07731">
    <property type="entry name" value="Cu-oxidase_2"/>
    <property type="match status" value="1"/>
</dbReference>
<organism evidence="8 9">
    <name type="scientific">Halovibrio salipaludis</name>
    <dbReference type="NCBI Taxonomy" id="2032626"/>
    <lineage>
        <taxon>Bacteria</taxon>
        <taxon>Pseudomonadati</taxon>
        <taxon>Pseudomonadota</taxon>
        <taxon>Gammaproteobacteria</taxon>
        <taxon>Oceanospirillales</taxon>
        <taxon>Halomonadaceae</taxon>
        <taxon>Halovibrio</taxon>
    </lineage>
</organism>
<dbReference type="InterPro" id="IPR034284">
    <property type="entry name" value="CuRO_1_CopA"/>
</dbReference>
<dbReference type="InterPro" id="IPR045087">
    <property type="entry name" value="Cu-oxidase_fam"/>
</dbReference>
<dbReference type="Pfam" id="PF00394">
    <property type="entry name" value="Cu-oxidase"/>
    <property type="match status" value="1"/>
</dbReference>
<feature type="domain" description="Plastocyanin-like" evidence="5">
    <location>
        <begin position="235"/>
        <end position="349"/>
    </location>
</feature>
<dbReference type="InterPro" id="IPR001117">
    <property type="entry name" value="Cu-oxidase_2nd"/>
</dbReference>
<gene>
    <name evidence="8" type="ORF">CK501_07775</name>
</gene>
<dbReference type="CDD" id="cd13848">
    <property type="entry name" value="CuRO_1_CopA"/>
    <property type="match status" value="1"/>
</dbReference>
<evidence type="ECO:0000256" key="3">
    <source>
        <dbReference type="ARBA" id="ARBA00023008"/>
    </source>
</evidence>
<feature type="transmembrane region" description="Helical" evidence="4">
    <location>
        <begin position="21"/>
        <end position="39"/>
    </location>
</feature>
<dbReference type="InterPro" id="IPR033138">
    <property type="entry name" value="Cu_oxidase_CS"/>
</dbReference>
<evidence type="ECO:0000259" key="7">
    <source>
        <dbReference type="Pfam" id="PF07732"/>
    </source>
</evidence>
<dbReference type="InterPro" id="IPR034279">
    <property type="entry name" value="CuRO_3_CopA"/>
</dbReference>
<name>A0A2A2F420_9GAMM</name>
<feature type="domain" description="Plastocyanin-like" evidence="7">
    <location>
        <begin position="62"/>
        <end position="173"/>
    </location>
</feature>
<dbReference type="Proteomes" id="UP000218896">
    <property type="component" value="Unassembled WGS sequence"/>
</dbReference>
<dbReference type="InterPro" id="IPR011706">
    <property type="entry name" value="Cu-oxidase_C"/>
</dbReference>
<sequence length="598" mass="66876">MNNHHSGRRSLSRRDIIRAGSSMGLMVGLGTLLPGYAFGMTGNQQLTRRTEGNSDIYELTIDRTPLTIDGRASNQPITINGSLPAPLIRLREGREAVLRVTNKLDEPTSIHWHGILLPFEMDGVPGVSFPGIAPGETFEYRYPVRQSGTYWYHSHSGLQEQLGHYGPLIVDPAEPEPFEYDREYAIVLSDWTFNDPAEVMRNLKVAEGYYNYNKRTVSDFFEDVASMGWSAAWEKAGMWGRMRMTPRDILDVTGAEYTYLMNGMSPDDNWTGLFEPGEKVRLRVINASAMSIFDVRIPGLAMTVVEADGQKVEPVETDEFRIGVAETYDVIVEPQDEAYTLFAQSQDRSGFTRGTLAVREGMEASVPELYPRTERGMAAMGMAGHGSDGGMDHGSMEGMNGMHDGGGSMDGAMQGDGDNPPVANRQISHGPDNHGAGAAMVAMNPRPRLDDPGVGLEHVDHRVLTYAQLRGLHAWPDEREPQRDVELHLTGNMERYMWSFDGQKFSEVDGPVEFRHGERLRLILVNDTMMDHPIHLHGMWMELETGNDGYRPRKHTLLVKPGEMISAQITPEHQGDWAFHCHLLYHMKAGMFRVVSVQ</sequence>
<dbReference type="RefSeq" id="WP_095617184.1">
    <property type="nucleotide sequence ID" value="NZ_NSKD01000003.1"/>
</dbReference>
<dbReference type="OrthoDB" id="9757546at2"/>
<dbReference type="CDD" id="cd13874">
    <property type="entry name" value="CuRO_2_CopA"/>
    <property type="match status" value="1"/>
</dbReference>
<evidence type="ECO:0000313" key="9">
    <source>
        <dbReference type="Proteomes" id="UP000218896"/>
    </source>
</evidence>
<dbReference type="AlphaFoldDB" id="A0A2A2F420"/>
<keyword evidence="4" id="KW-0812">Transmembrane</keyword>
<evidence type="ECO:0000256" key="2">
    <source>
        <dbReference type="ARBA" id="ARBA00023002"/>
    </source>
</evidence>
<protein>
    <submittedName>
        <fullName evidence="8">Copper resistance protein CopA</fullName>
    </submittedName>
</protein>
<keyword evidence="1" id="KW-0479">Metal-binding</keyword>
<dbReference type="GO" id="GO:0042597">
    <property type="term" value="C:periplasmic space"/>
    <property type="evidence" value="ECO:0007669"/>
    <property type="project" value="InterPro"/>
</dbReference>
<accession>A0A2A2F420</accession>
<keyword evidence="4" id="KW-0472">Membrane</keyword>
<dbReference type="InterPro" id="IPR008972">
    <property type="entry name" value="Cupredoxin"/>
</dbReference>
<evidence type="ECO:0000259" key="6">
    <source>
        <dbReference type="Pfam" id="PF07731"/>
    </source>
</evidence>
<evidence type="ECO:0000256" key="1">
    <source>
        <dbReference type="ARBA" id="ARBA00022723"/>
    </source>
</evidence>
<dbReference type="Pfam" id="PF07732">
    <property type="entry name" value="Cu-oxidase_3"/>
    <property type="match status" value="1"/>
</dbReference>
<dbReference type="InterPro" id="IPR006376">
    <property type="entry name" value="Cu-R_CopA"/>
</dbReference>
<reference evidence="8 9" key="1">
    <citation type="submission" date="2017-08" db="EMBL/GenBank/DDBJ databases">
        <title>Halovibrio sewagensis sp. nov., isolated from wastewater of high salinity.</title>
        <authorList>
            <person name="Dong X."/>
            <person name="Zhang G."/>
        </authorList>
    </citation>
    <scope>NUCLEOTIDE SEQUENCE [LARGE SCALE GENOMIC DNA]</scope>
    <source>
        <strain evidence="8 9">YL5-2</strain>
    </source>
</reference>
<evidence type="ECO:0000313" key="8">
    <source>
        <dbReference type="EMBL" id="PAU80341.1"/>
    </source>
</evidence>
<keyword evidence="9" id="KW-1185">Reference proteome</keyword>
<evidence type="ECO:0000256" key="4">
    <source>
        <dbReference type="SAM" id="Phobius"/>
    </source>
</evidence>